<dbReference type="AlphaFoldDB" id="A0A4D7B5A3"/>
<evidence type="ECO:0000313" key="3">
    <source>
        <dbReference type="EMBL" id="QCI66335.1"/>
    </source>
</evidence>
<keyword evidence="4" id="KW-1185">Reference proteome</keyword>
<dbReference type="SUPFAM" id="SSF53850">
    <property type="entry name" value="Periplasmic binding protein-like II"/>
    <property type="match status" value="1"/>
</dbReference>
<dbReference type="Pfam" id="PF13416">
    <property type="entry name" value="SBP_bac_8"/>
    <property type="match status" value="1"/>
</dbReference>
<dbReference type="PANTHER" id="PTHR30222:SF2">
    <property type="entry name" value="ABC TRANSPORTER SUBSTRATE-BINDING PROTEIN"/>
    <property type="match status" value="1"/>
</dbReference>
<dbReference type="Gene3D" id="3.40.190.10">
    <property type="entry name" value="Periplasmic binding protein-like II"/>
    <property type="match status" value="2"/>
</dbReference>
<dbReference type="CDD" id="cd13589">
    <property type="entry name" value="PBP2_polyamine_RpCGA009"/>
    <property type="match status" value="1"/>
</dbReference>
<dbReference type="Proteomes" id="UP000298781">
    <property type="component" value="Chromosome"/>
</dbReference>
<protein>
    <submittedName>
        <fullName evidence="3">ABC transporter substrate-binding protein</fullName>
    </submittedName>
</protein>
<proteinExistence type="predicted"/>
<reference evidence="3 4" key="1">
    <citation type="submission" date="2019-04" db="EMBL/GenBank/DDBJ databases">
        <title>Phreatobacter aquaticus sp. nov.</title>
        <authorList>
            <person name="Choi A."/>
        </authorList>
    </citation>
    <scope>NUCLEOTIDE SEQUENCE [LARGE SCALE GENOMIC DNA]</scope>
    <source>
        <strain evidence="3 4">KCTC 52518</strain>
    </source>
</reference>
<keyword evidence="2" id="KW-0574">Periplasm</keyword>
<evidence type="ECO:0000313" key="4">
    <source>
        <dbReference type="Proteomes" id="UP000298781"/>
    </source>
</evidence>
<dbReference type="EMBL" id="CP039690">
    <property type="protein sequence ID" value="QCI66335.1"/>
    <property type="molecule type" value="Genomic_DNA"/>
</dbReference>
<evidence type="ECO:0000256" key="2">
    <source>
        <dbReference type="ARBA" id="ARBA00022764"/>
    </source>
</evidence>
<accession>A0A4D7B5A3</accession>
<sequence>MIDKAFGFGNQLQTDMSDRNRAVTLGIRTPAKIIRQEGMMTGRIDYLGDALQVAVERARAGAIDRRQLLQLGALFTAAGIGAGIDPAKAQTAAKEIVFAMWGGDAEAAYQKVWGEPFTARTGVKVVMDGTGPSPGRVRAMVQARNVTWDIIDGGVGTQASLGAAGVVDEIDYAVVDRAKALPGMDYRWGATVFVYGSVLTFDSRAFGGKTPQSWADFWDVRTFPGKRVLYKYMAGALEAALLADGVPLDKLYPLDVDRALKKIAAIKDHLVLWDTGASSQQLFRDGEVTMGQLWHTRANLLQEESGGRFRYTFNQGMLQPGVMSVPKNNPAGKVAMQFLAAMQDPQAQVKLLELLGNGPANPAADGTYGEALGKKNPGHPDNRKLMVLQNADWYGANIIPVTKRFLDLMAS</sequence>
<gene>
    <name evidence="3" type="ORF">E8M01_20190</name>
</gene>
<dbReference type="InterPro" id="IPR006059">
    <property type="entry name" value="SBP"/>
</dbReference>
<dbReference type="PANTHER" id="PTHR30222">
    <property type="entry name" value="SPERMIDINE/PUTRESCINE-BINDING PERIPLASMIC PROTEIN"/>
    <property type="match status" value="1"/>
</dbReference>
<keyword evidence="1" id="KW-0732">Signal</keyword>
<dbReference type="KEGG" id="pstg:E8M01_20190"/>
<dbReference type="OrthoDB" id="9815444at2"/>
<evidence type="ECO:0000256" key="1">
    <source>
        <dbReference type="ARBA" id="ARBA00022729"/>
    </source>
</evidence>
<name>A0A4D7B5A3_9HYPH</name>
<organism evidence="3 4">
    <name type="scientific">Phreatobacter stygius</name>
    <dbReference type="NCBI Taxonomy" id="1940610"/>
    <lineage>
        <taxon>Bacteria</taxon>
        <taxon>Pseudomonadati</taxon>
        <taxon>Pseudomonadota</taxon>
        <taxon>Alphaproteobacteria</taxon>
        <taxon>Hyphomicrobiales</taxon>
        <taxon>Phreatobacteraceae</taxon>
        <taxon>Phreatobacter</taxon>
    </lineage>
</organism>